<dbReference type="GO" id="GO:0004100">
    <property type="term" value="F:chitin synthase activity"/>
    <property type="evidence" value="ECO:0000318"/>
    <property type="project" value="GO_Central"/>
</dbReference>
<dbReference type="InterPro" id="IPR029044">
    <property type="entry name" value="Nucleotide-diphossugar_trans"/>
</dbReference>
<reference evidence="14" key="2">
    <citation type="journal article" date="2011" name="Proc. Natl. Acad. Sci. U.S.A.">
        <title>Obligate biotrophy features unraveled by the genomic analysis of rust fungi.</title>
        <authorList>
            <person name="Duplessis S."/>
            <person name="Cuomo C.A."/>
            <person name="Lin Y.-C."/>
            <person name="Aerts A."/>
            <person name="Tisserant E."/>
            <person name="Veneault-Fourrey C."/>
            <person name="Joly D.L."/>
            <person name="Hacquard S."/>
            <person name="Amselem J."/>
            <person name="Cantarel B.L."/>
            <person name="Chiu R."/>
            <person name="Coutinho P.M."/>
            <person name="Feau N."/>
            <person name="Field M."/>
            <person name="Frey P."/>
            <person name="Gelhaye E."/>
            <person name="Goldberg J."/>
            <person name="Grabherr M.G."/>
            <person name="Kodira C.D."/>
            <person name="Kohler A."/>
            <person name="Kuees U."/>
            <person name="Lindquist E.A."/>
            <person name="Lucas S.M."/>
            <person name="Mago R."/>
            <person name="Mauceli E."/>
            <person name="Morin E."/>
            <person name="Murat C."/>
            <person name="Pangilinan J.L."/>
            <person name="Park R."/>
            <person name="Pearson M."/>
            <person name="Quesneville H."/>
            <person name="Rouhier N."/>
            <person name="Sakthikumar S."/>
            <person name="Salamov A.A."/>
            <person name="Schmutz J."/>
            <person name="Selles B."/>
            <person name="Shapiro H."/>
            <person name="Tanguay P."/>
            <person name="Tuskan G.A."/>
            <person name="Henrissat B."/>
            <person name="Van de Peer Y."/>
            <person name="Rouze P."/>
            <person name="Ellis J.G."/>
            <person name="Dodds P.N."/>
            <person name="Schein J.E."/>
            <person name="Zhong S."/>
            <person name="Hamelin R.C."/>
            <person name="Grigoriev I.V."/>
            <person name="Szabo L.J."/>
            <person name="Martin F."/>
        </authorList>
    </citation>
    <scope>NUCLEOTIDE SEQUENCE [LARGE SCALE GENOMIC DNA]</scope>
    <source>
        <strain evidence="14">CRL 75-36-700-3 / race SCCL</strain>
    </source>
</reference>
<keyword evidence="7 11" id="KW-1133">Transmembrane helix</keyword>
<keyword evidence="14" id="KW-1185">Reference proteome</keyword>
<dbReference type="VEuPathDB" id="FungiDB:PGTG_08730"/>
<dbReference type="Pfam" id="PF22997">
    <property type="entry name" value="CHS4"/>
    <property type="match status" value="1"/>
</dbReference>
<feature type="transmembrane region" description="Helical" evidence="11">
    <location>
        <begin position="313"/>
        <end position="340"/>
    </location>
</feature>
<feature type="region of interest" description="Disordered" evidence="10">
    <location>
        <begin position="1051"/>
        <end position="1170"/>
    </location>
</feature>
<feature type="transmembrane region" description="Helical" evidence="11">
    <location>
        <begin position="819"/>
        <end position="838"/>
    </location>
</feature>
<protein>
    <recommendedName>
        <fullName evidence="2">chitin synthase</fullName>
        <ecNumber evidence="2">2.4.1.16</ecNumber>
    </recommendedName>
</protein>
<keyword evidence="8 11" id="KW-0472">Membrane</keyword>
<keyword evidence="4" id="KW-0328">Glycosyltransferase</keyword>
<dbReference type="EMBL" id="DS178286">
    <property type="protein sequence ID" value="EFP83544.2"/>
    <property type="molecule type" value="Genomic_DNA"/>
</dbReference>
<dbReference type="GO" id="GO:0006031">
    <property type="term" value="P:chitin biosynthetic process"/>
    <property type="evidence" value="ECO:0000318"/>
    <property type="project" value="GO_Central"/>
</dbReference>
<dbReference type="Proteomes" id="UP000008783">
    <property type="component" value="Unassembled WGS sequence"/>
</dbReference>
<keyword evidence="6 11" id="KW-0812">Transmembrane</keyword>
<evidence type="ECO:0000256" key="7">
    <source>
        <dbReference type="ARBA" id="ARBA00022989"/>
    </source>
</evidence>
<sequence>MPEHSPDCKTLTRPERYVTPAPLINPTAPIRTTGFSNSFPPQQSNHPPWYSPWSLYVRLITLPIPSFFLSAIGIHQSNAQQAWREKVALCSIALLAALFTGFVTVGMNRALCPLTQKDSPGSMIPFDSHLPILGIRGWAFNVSKSNNPPGSPINFQSISQAHSGLDISTLFDQSHLPPSPSCQAPELLGPFAHSNLCYDPLSKSPAYSQLINASVPVGYTWDHVANLDGYMVINGIVLNLQPYLASNPHPIEQDPVDQAIRHMLQANLTSMGKDATRLFSYSNDLHRAIPCLISRFRAGSIDKITPGCFVSQLFLYVSLIVILGVVLVRFLMAIFFSWFLSDRLIRPPRNLRRKVISPAVLPEGANLSITNKNGAAPWANHLNNNNNSPQNSPTRPSNLKLFGAAISEKSSLLDPNSAQRNRKQQQQQQQKAALDSQGLINMAAIGAELFCVCLVTCYSEGAEGIKKTLDSISAADYSDARKLLFVVCDGMITGHGEKISTPDVCVGFLDADPLFGDPMPMSYRAVAAGAKEHNQAMVYAGHYTQVEGRRTPMIVIVKCGTAEEGKIEKKPGNRGKRDSQMILMNFFSRVTYNDRMSPLDYDLFRKIQVLMGVTPDFFEVCLMVDADTTVMKDSIGHLVNCMQHDPLIMGVCGETRITNKRQSWVTAIQVFEYYISHHLAKAFESVFGGVTCLPGCFSMYRLKARRMNDGDWVPILAQPEICREYSQSIVTTLHQKNLLLLGEDRFLTTLMIRTFPARKMMFCPQAKCRTLVPDEFAVLVSQRRRWINSTIHNLMELVRVPNLCGTFCFSMQFVVFMELMGTIVLPIAITLTYSLIINSILHPPKNFSDAIPLILLAAILGLPAILILATSRKVSYVFWMLIYLIALPVWNFVLPLYAFWHFDDFSWGETRKIQGEAKSQGHDEGSKTTFDANTIPHRRWEDWERSRLKKMKREERRRREFERTFGTQQYHLSTIGGSEYGGDTVSMVSSEDDRWGLAIGNYDSTEVARPPVGLYPVDDILSSVDGSTASTLNGDELGAILDQGWNDDLPFVEPKFPSPSKQTLVPPPSSSRLSPVAGGFISDHHHHHHHPYLHHHQQQHHQPNASATFNHPHFNHPPSNPYSSQQLPTSSSSSSSTFLIRDSPNPNSNPNPIIGSSRSTSPVNAFDPKPPQRYRLEELLTSLLPKPLSLSSLNFCSSSLLPPPPLSFFLGITCSLLLALFFVLLFPPLSLSLSLF</sequence>
<evidence type="ECO:0000256" key="3">
    <source>
        <dbReference type="ARBA" id="ARBA00022475"/>
    </source>
</evidence>
<evidence type="ECO:0000313" key="14">
    <source>
        <dbReference type="Proteomes" id="UP000008783"/>
    </source>
</evidence>
<feature type="transmembrane region" description="Helical" evidence="11">
    <location>
        <begin position="876"/>
        <end position="900"/>
    </location>
</feature>
<evidence type="ECO:0000256" key="6">
    <source>
        <dbReference type="ARBA" id="ARBA00022692"/>
    </source>
</evidence>
<dbReference type="HOGENOM" id="CLU_002572_0_0_1"/>
<keyword evidence="3" id="KW-1003">Cell membrane</keyword>
<evidence type="ECO:0000256" key="4">
    <source>
        <dbReference type="ARBA" id="ARBA00022676"/>
    </source>
</evidence>
<feature type="compositionally biased region" description="Low complexity" evidence="10">
    <location>
        <begin position="1121"/>
        <end position="1157"/>
    </location>
</feature>
<evidence type="ECO:0000256" key="1">
    <source>
        <dbReference type="ARBA" id="ARBA00004651"/>
    </source>
</evidence>
<organism evidence="13 14">
    <name type="scientific">Puccinia graminis f. sp. tritici (strain CRL 75-36-700-3 / race SCCL)</name>
    <name type="common">Black stem rust fungus</name>
    <dbReference type="NCBI Taxonomy" id="418459"/>
    <lineage>
        <taxon>Eukaryota</taxon>
        <taxon>Fungi</taxon>
        <taxon>Dikarya</taxon>
        <taxon>Basidiomycota</taxon>
        <taxon>Pucciniomycotina</taxon>
        <taxon>Pucciniomycetes</taxon>
        <taxon>Pucciniales</taxon>
        <taxon>Pucciniaceae</taxon>
        <taxon>Puccinia</taxon>
    </lineage>
</organism>
<feature type="compositionally biased region" description="Basic residues" evidence="10">
    <location>
        <begin position="1084"/>
        <end position="1099"/>
    </location>
</feature>
<keyword evidence="5" id="KW-0808">Transferase</keyword>
<dbReference type="SUPFAM" id="SSF53448">
    <property type="entry name" value="Nucleotide-diphospho-sugar transferases"/>
    <property type="match status" value="1"/>
</dbReference>
<reference key="1">
    <citation type="submission" date="2007-01" db="EMBL/GenBank/DDBJ databases">
        <title>The Genome Sequence of Puccinia graminis f. sp. tritici Strain CRL 75-36-700-3.</title>
        <authorList>
            <consortium name="The Broad Institute Genome Sequencing Platform"/>
            <person name="Birren B."/>
            <person name="Lander E."/>
            <person name="Galagan J."/>
            <person name="Nusbaum C."/>
            <person name="Devon K."/>
            <person name="Cuomo C."/>
            <person name="Jaffe D."/>
            <person name="Butler J."/>
            <person name="Alvarez P."/>
            <person name="Gnerre S."/>
            <person name="Grabherr M."/>
            <person name="Mauceli E."/>
            <person name="Brockman W."/>
            <person name="Young S."/>
            <person name="LaButti K."/>
            <person name="Sykes S."/>
            <person name="DeCaprio D."/>
            <person name="Crawford M."/>
            <person name="Koehrsen M."/>
            <person name="Engels R."/>
            <person name="Montgomery P."/>
            <person name="Pearson M."/>
            <person name="Howarth C."/>
            <person name="Larson L."/>
            <person name="White J."/>
            <person name="Zeng Q."/>
            <person name="Kodira C."/>
            <person name="Yandava C."/>
            <person name="Alvarado L."/>
            <person name="O'Leary S."/>
            <person name="Szabo L."/>
            <person name="Dean R."/>
            <person name="Schein J."/>
        </authorList>
    </citation>
    <scope>NUCLEOTIDE SEQUENCE</scope>
    <source>
        <strain>CRL 75-36-700-3</strain>
    </source>
</reference>
<feature type="domain" description="Chitin synthase 4-like" evidence="12">
    <location>
        <begin position="217"/>
        <end position="300"/>
    </location>
</feature>
<dbReference type="EC" id="2.4.1.16" evidence="2"/>
<evidence type="ECO:0000256" key="10">
    <source>
        <dbReference type="SAM" id="MobiDB-lite"/>
    </source>
</evidence>
<feature type="transmembrane region" description="Helical" evidence="11">
    <location>
        <begin position="55"/>
        <end position="75"/>
    </location>
</feature>
<dbReference type="PANTHER" id="PTHR22914:SF41">
    <property type="entry name" value="CHITIN SYNTHASE 7"/>
    <property type="match status" value="1"/>
</dbReference>
<evidence type="ECO:0000259" key="12">
    <source>
        <dbReference type="Pfam" id="PF22997"/>
    </source>
</evidence>
<evidence type="ECO:0000256" key="2">
    <source>
        <dbReference type="ARBA" id="ARBA00012543"/>
    </source>
</evidence>
<dbReference type="InParanoid" id="E3KGW9"/>
<evidence type="ECO:0000256" key="8">
    <source>
        <dbReference type="ARBA" id="ARBA00023136"/>
    </source>
</evidence>
<dbReference type="PANTHER" id="PTHR22914">
    <property type="entry name" value="CHITIN SYNTHASE"/>
    <property type="match status" value="1"/>
</dbReference>
<dbReference type="RefSeq" id="XP_003327963.2">
    <property type="nucleotide sequence ID" value="XM_003327915.2"/>
</dbReference>
<dbReference type="GO" id="GO:0030428">
    <property type="term" value="C:cell septum"/>
    <property type="evidence" value="ECO:0000318"/>
    <property type="project" value="GO_Central"/>
</dbReference>
<dbReference type="AlphaFoldDB" id="E3KGW9"/>
<feature type="transmembrane region" description="Helical" evidence="11">
    <location>
        <begin position="1206"/>
        <end position="1226"/>
    </location>
</feature>
<accession>E3KGW9</accession>
<feature type="transmembrane region" description="Helical" evidence="11">
    <location>
        <begin position="850"/>
        <end position="869"/>
    </location>
</feature>
<dbReference type="InterPro" id="IPR004835">
    <property type="entry name" value="Chitin_synth"/>
</dbReference>
<gene>
    <name evidence="13" type="ORF">PGTG_08730</name>
</gene>
<keyword evidence="9" id="KW-0325">Glycoprotein</keyword>
<dbReference type="GO" id="GO:0071944">
    <property type="term" value="C:cell periphery"/>
    <property type="evidence" value="ECO:0000318"/>
    <property type="project" value="GO_Central"/>
</dbReference>
<dbReference type="GO" id="GO:0005886">
    <property type="term" value="C:plasma membrane"/>
    <property type="evidence" value="ECO:0007669"/>
    <property type="project" value="UniProtKB-SubCell"/>
</dbReference>
<name>E3KGW9_PUCGT</name>
<proteinExistence type="predicted"/>
<evidence type="ECO:0000313" key="13">
    <source>
        <dbReference type="EMBL" id="EFP83544.2"/>
    </source>
</evidence>
<dbReference type="Pfam" id="PF03142">
    <property type="entry name" value="Chitin_synth_2"/>
    <property type="match status" value="1"/>
</dbReference>
<dbReference type="eggNOG" id="KOG2571">
    <property type="taxonomic scope" value="Eukaryota"/>
</dbReference>
<evidence type="ECO:0000256" key="5">
    <source>
        <dbReference type="ARBA" id="ARBA00022679"/>
    </source>
</evidence>
<feature type="transmembrane region" description="Helical" evidence="11">
    <location>
        <begin position="87"/>
        <end position="107"/>
    </location>
</feature>
<dbReference type="STRING" id="418459.E3KGW9"/>
<evidence type="ECO:0000256" key="9">
    <source>
        <dbReference type="ARBA" id="ARBA00023180"/>
    </source>
</evidence>
<evidence type="ECO:0000256" key="11">
    <source>
        <dbReference type="SAM" id="Phobius"/>
    </source>
</evidence>
<dbReference type="OrthoDB" id="370884at2759"/>
<dbReference type="InterPro" id="IPR054295">
    <property type="entry name" value="CHS4-like_dom"/>
</dbReference>
<dbReference type="KEGG" id="pgr:PGTG_08730"/>
<comment type="subcellular location">
    <subcellularLocation>
        <location evidence="1">Cell membrane</location>
        <topology evidence="1">Multi-pass membrane protein</topology>
    </subcellularLocation>
</comment>
<dbReference type="GeneID" id="10532226"/>
<dbReference type="CDD" id="cd04190">
    <property type="entry name" value="Chitin_synth_C"/>
    <property type="match status" value="1"/>
</dbReference>